<organism evidence="4 5">
    <name type="scientific">Umbra pygmaea</name>
    <name type="common">Eastern mudminnow</name>
    <dbReference type="NCBI Taxonomy" id="75934"/>
    <lineage>
        <taxon>Eukaryota</taxon>
        <taxon>Metazoa</taxon>
        <taxon>Chordata</taxon>
        <taxon>Craniata</taxon>
        <taxon>Vertebrata</taxon>
        <taxon>Euteleostomi</taxon>
        <taxon>Actinopterygii</taxon>
        <taxon>Neopterygii</taxon>
        <taxon>Teleostei</taxon>
        <taxon>Protacanthopterygii</taxon>
        <taxon>Esociformes</taxon>
        <taxon>Umbridae</taxon>
        <taxon>Umbra</taxon>
    </lineage>
</organism>
<evidence type="ECO:0008006" key="6">
    <source>
        <dbReference type="Google" id="ProtNLM"/>
    </source>
</evidence>
<dbReference type="Proteomes" id="UP001557470">
    <property type="component" value="Unassembled WGS sequence"/>
</dbReference>
<dbReference type="SFLD" id="SFLDG01129">
    <property type="entry name" value="C1.5:_HAD__Beta-PGM__Phosphata"/>
    <property type="match status" value="1"/>
</dbReference>
<dbReference type="InterPro" id="IPR051400">
    <property type="entry name" value="HAD-like_hydrolase"/>
</dbReference>
<dbReference type="InterPro" id="IPR006439">
    <property type="entry name" value="HAD-SF_hydro_IA"/>
</dbReference>
<evidence type="ECO:0000313" key="5">
    <source>
        <dbReference type="Proteomes" id="UP001557470"/>
    </source>
</evidence>
<dbReference type="SFLD" id="SFLDS00003">
    <property type="entry name" value="Haloacid_Dehalogenase"/>
    <property type="match status" value="1"/>
</dbReference>
<name>A0ABD0W518_UMBPY</name>
<keyword evidence="5" id="KW-1185">Reference proteome</keyword>
<protein>
    <recommendedName>
        <fullName evidence="6">N-acylneuraminate-9-phosphatase</fullName>
    </recommendedName>
</protein>
<keyword evidence="3" id="KW-0460">Magnesium</keyword>
<dbReference type="InterPro" id="IPR011950">
    <property type="entry name" value="HAD-SF_hydro_IA_CTE7"/>
</dbReference>
<evidence type="ECO:0000256" key="1">
    <source>
        <dbReference type="ARBA" id="ARBA00001946"/>
    </source>
</evidence>
<keyword evidence="2" id="KW-0378">Hydrolase</keyword>
<dbReference type="Pfam" id="PF00702">
    <property type="entry name" value="Hydrolase"/>
    <property type="match status" value="1"/>
</dbReference>
<evidence type="ECO:0000256" key="3">
    <source>
        <dbReference type="ARBA" id="ARBA00022842"/>
    </source>
</evidence>
<comment type="cofactor">
    <cofactor evidence="1">
        <name>Mg(2+)</name>
        <dbReference type="ChEBI" id="CHEBI:18420"/>
    </cofactor>
</comment>
<dbReference type="InterPro" id="IPR023214">
    <property type="entry name" value="HAD_sf"/>
</dbReference>
<gene>
    <name evidence="4" type="ORF">UPYG_G00321470</name>
</gene>
<dbReference type="GO" id="GO:0016787">
    <property type="term" value="F:hydrolase activity"/>
    <property type="evidence" value="ECO:0007669"/>
    <property type="project" value="UniProtKB-KW"/>
</dbReference>
<evidence type="ECO:0000313" key="4">
    <source>
        <dbReference type="EMBL" id="KAL0964263.1"/>
    </source>
</evidence>
<dbReference type="PANTHER" id="PTHR46470:SF3">
    <property type="entry name" value="N-ACYLNEURAMINATE-9-PHOSPHATASE"/>
    <property type="match status" value="1"/>
</dbReference>
<dbReference type="Gene3D" id="1.20.120.710">
    <property type="entry name" value="Haloacid dehalogenase hydrolase-like domain"/>
    <property type="match status" value="1"/>
</dbReference>
<dbReference type="EMBL" id="JAGEUA010000010">
    <property type="protein sequence ID" value="KAL0964263.1"/>
    <property type="molecule type" value="Genomic_DNA"/>
</dbReference>
<dbReference type="AlphaFoldDB" id="A0ABD0W518"/>
<sequence length="242" mass="26500">MDPTCVKAILLDLDNTLIDTAGAGVVAIQKVTEFLKSTLGHENNIGDICDKFKHKLFQETFDPAAGRTIDEVRIGHWEESINEVMGQNTGPSLSSECYYLWKNTRLELLTITNPVLTVLKQLKNNHKLLLLTNGETQTQREKVVAVGCQDLFDAVVIGGEHAEEKPAQSIFSHCFGLLAVQAQECVMVGDSLDTDIKGGANAGVRATVWINNRGSYLPEGSTKPDYTIPSVLDLPEVLAMME</sequence>
<dbReference type="NCBIfam" id="TIGR02253">
    <property type="entry name" value="CTE7"/>
    <property type="match status" value="1"/>
</dbReference>
<reference evidence="4 5" key="1">
    <citation type="submission" date="2024-06" db="EMBL/GenBank/DDBJ databases">
        <authorList>
            <person name="Pan Q."/>
            <person name="Wen M."/>
            <person name="Jouanno E."/>
            <person name="Zahm M."/>
            <person name="Klopp C."/>
            <person name="Cabau C."/>
            <person name="Louis A."/>
            <person name="Berthelot C."/>
            <person name="Parey E."/>
            <person name="Roest Crollius H."/>
            <person name="Montfort J."/>
            <person name="Robinson-Rechavi M."/>
            <person name="Bouchez O."/>
            <person name="Lampietro C."/>
            <person name="Lopez Roques C."/>
            <person name="Donnadieu C."/>
            <person name="Postlethwait J."/>
            <person name="Bobe J."/>
            <person name="Verreycken H."/>
            <person name="Guiguen Y."/>
        </authorList>
    </citation>
    <scope>NUCLEOTIDE SEQUENCE [LARGE SCALE GENOMIC DNA]</scope>
    <source>
        <strain evidence="4">Up_M1</strain>
        <tissue evidence="4">Testis</tissue>
    </source>
</reference>
<proteinExistence type="predicted"/>
<dbReference type="NCBIfam" id="TIGR01549">
    <property type="entry name" value="HAD-SF-IA-v1"/>
    <property type="match status" value="1"/>
</dbReference>
<dbReference type="PANTHER" id="PTHR46470">
    <property type="entry name" value="N-ACYLNEURAMINATE-9-PHOSPHATASE"/>
    <property type="match status" value="1"/>
</dbReference>
<dbReference type="GO" id="GO:0019752">
    <property type="term" value="P:carboxylic acid metabolic process"/>
    <property type="evidence" value="ECO:0007669"/>
    <property type="project" value="UniProtKB-ARBA"/>
</dbReference>
<accession>A0ABD0W518</accession>
<dbReference type="SUPFAM" id="SSF56784">
    <property type="entry name" value="HAD-like"/>
    <property type="match status" value="1"/>
</dbReference>
<dbReference type="Gene3D" id="3.40.50.1000">
    <property type="entry name" value="HAD superfamily/HAD-like"/>
    <property type="match status" value="1"/>
</dbReference>
<comment type="caution">
    <text evidence="4">The sequence shown here is derived from an EMBL/GenBank/DDBJ whole genome shotgun (WGS) entry which is preliminary data.</text>
</comment>
<evidence type="ECO:0000256" key="2">
    <source>
        <dbReference type="ARBA" id="ARBA00022801"/>
    </source>
</evidence>
<dbReference type="InterPro" id="IPR036412">
    <property type="entry name" value="HAD-like_sf"/>
</dbReference>